<accession>A0AAW0HJ07</accession>
<evidence type="ECO:0000256" key="2">
    <source>
        <dbReference type="ARBA" id="ARBA00004611"/>
    </source>
</evidence>
<evidence type="ECO:0000256" key="10">
    <source>
        <dbReference type="ARBA" id="ARBA00023015"/>
    </source>
</evidence>
<dbReference type="Proteomes" id="UP001488838">
    <property type="component" value="Unassembled WGS sequence"/>
</dbReference>
<evidence type="ECO:0000256" key="15">
    <source>
        <dbReference type="ARBA" id="ARBA00023273"/>
    </source>
</evidence>
<dbReference type="SMART" id="SM00054">
    <property type="entry name" value="EFh"/>
    <property type="match status" value="4"/>
</dbReference>
<feature type="non-terminal residue" evidence="22">
    <location>
        <position position="1"/>
    </location>
</feature>
<evidence type="ECO:0000256" key="9">
    <source>
        <dbReference type="ARBA" id="ARBA00022846"/>
    </source>
</evidence>
<feature type="domain" description="EF-hand" evidence="21">
    <location>
        <begin position="393"/>
        <end position="428"/>
    </location>
</feature>
<dbReference type="PROSITE" id="PS50222">
    <property type="entry name" value="EF_HAND_2"/>
    <property type="match status" value="3"/>
</dbReference>
<protein>
    <recommendedName>
        <fullName evidence="18">EF-hand calcium-binding domain-containing protein 6</fullName>
    </recommendedName>
    <alternativeName>
        <fullName evidence="19">DJ-1-binding protein</fullName>
    </alternativeName>
</protein>
<evidence type="ECO:0000256" key="5">
    <source>
        <dbReference type="ARBA" id="ARBA00022553"/>
    </source>
</evidence>
<keyword evidence="9" id="KW-0282">Flagellum</keyword>
<keyword evidence="6" id="KW-0479">Metal-binding</keyword>
<dbReference type="PANTHER" id="PTHR20875:SF2">
    <property type="entry name" value="EF-HAND CALCIUM-BINDING DOMAIN-CONTAINING PROTEIN 6"/>
    <property type="match status" value="1"/>
</dbReference>
<dbReference type="GO" id="GO:0005509">
    <property type="term" value="F:calcium ion binding"/>
    <property type="evidence" value="ECO:0007669"/>
    <property type="project" value="InterPro"/>
</dbReference>
<keyword evidence="11" id="KW-0969">Cilium</keyword>
<feature type="domain" description="EF-hand" evidence="21">
    <location>
        <begin position="812"/>
        <end position="847"/>
    </location>
</feature>
<evidence type="ECO:0000256" key="8">
    <source>
        <dbReference type="ARBA" id="ARBA00022837"/>
    </source>
</evidence>
<evidence type="ECO:0000256" key="4">
    <source>
        <dbReference type="ARBA" id="ARBA00022491"/>
    </source>
</evidence>
<keyword evidence="12" id="KW-0804">Transcription</keyword>
<evidence type="ECO:0000256" key="13">
    <source>
        <dbReference type="ARBA" id="ARBA00023212"/>
    </source>
</evidence>
<keyword evidence="3" id="KW-0963">Cytoplasm</keyword>
<keyword evidence="4" id="KW-0678">Repressor</keyword>
<keyword evidence="7" id="KW-0677">Repeat</keyword>
<keyword evidence="23" id="KW-1185">Reference proteome</keyword>
<dbReference type="FunFam" id="1.10.238.10:FF:000240">
    <property type="entry name" value="EF-hand calcium-binding domain-containing protein 6"/>
    <property type="match status" value="1"/>
</dbReference>
<evidence type="ECO:0000256" key="1">
    <source>
        <dbReference type="ARBA" id="ARBA00004123"/>
    </source>
</evidence>
<dbReference type="Gene3D" id="1.10.238.10">
    <property type="entry name" value="EF-hand"/>
    <property type="match status" value="4"/>
</dbReference>
<evidence type="ECO:0000256" key="12">
    <source>
        <dbReference type="ARBA" id="ARBA00023163"/>
    </source>
</evidence>
<dbReference type="FunFam" id="1.10.238.10:FF:000538">
    <property type="entry name" value="EF-hand calcium-binding domain-containing protein 6"/>
    <property type="match status" value="1"/>
</dbReference>
<feature type="domain" description="EF-hand" evidence="21">
    <location>
        <begin position="629"/>
        <end position="664"/>
    </location>
</feature>
<dbReference type="PANTHER" id="PTHR20875">
    <property type="entry name" value="EF-HAND CALCIUM-BINDING DOMAIN-CONTAINING PROTEIN 6-RELATED"/>
    <property type="match status" value="1"/>
</dbReference>
<evidence type="ECO:0000256" key="11">
    <source>
        <dbReference type="ARBA" id="ARBA00023069"/>
    </source>
</evidence>
<keyword evidence="8" id="KW-0106">Calcium</keyword>
<feature type="compositionally biased region" description="Basic and acidic residues" evidence="20">
    <location>
        <begin position="259"/>
        <end position="268"/>
    </location>
</feature>
<evidence type="ECO:0000313" key="22">
    <source>
        <dbReference type="EMBL" id="KAK7801518.1"/>
    </source>
</evidence>
<evidence type="ECO:0000256" key="19">
    <source>
        <dbReference type="ARBA" id="ARBA00083181"/>
    </source>
</evidence>
<comment type="subcellular location">
    <subcellularLocation>
        <location evidence="2">Cytoplasm</location>
        <location evidence="2">Cytoskeleton</location>
        <location evidence="2">Flagellum axoneme</location>
    </subcellularLocation>
    <subcellularLocation>
        <location evidence="1">Nucleus</location>
    </subcellularLocation>
</comment>
<name>A0AAW0HJ07_MYOGA</name>
<dbReference type="AlphaFoldDB" id="A0AAW0HJ07"/>
<keyword evidence="14" id="KW-0539">Nucleus</keyword>
<evidence type="ECO:0000256" key="7">
    <source>
        <dbReference type="ARBA" id="ARBA00022737"/>
    </source>
</evidence>
<dbReference type="InterPro" id="IPR002048">
    <property type="entry name" value="EF_hand_dom"/>
</dbReference>
<sequence length="973" mass="110903">FGLKTTTKVNWKQFLTAFYERQGLEVSKAIPQKKRSSGDSRNQSRKENIIKKLFKSSEERYTALKKALLIISTTPNGHVAWEELRHILNCMVAKLSDLEFNELKQTFDPEGTGVVKISSLLDTLDDSPKVRKMSPSTDTKAPPPVAWNSIEEMVLDAITRNPQAFYGMLQSYDLGDTGTIARNNFKKVIHIFCPYLSNEHFVNKFQDTASGRILYKKLLLSIGVNIPPPTLPLSAPKDQLSEKLQIEERGQPALPERTQPTRDKTTESKNMTKEEVINRLKHCIQQQDPVFKEQFLSISKEPDAKICLEDFRKVLEESGMPMNDSQYAMLASKIGYKKEGMSYQDFTSGFEDTKLSGLETNLVQPHTTTKTNVDDHFISAEECQRLFTKKLKEMFQDPYSAFFKVDTDRDGIINMHDLHRLLQQLQLNMKDCEFERFLSLLGLRLSVTLNFREFQNLCEKRPWRADEAPQRLIRYKQKVADSELACEQAHQYLVIKAKTRWADLSKNFIETDNEGNGILRRRDIKNALYGFDIPLTPREFEKLWQTLSHWHSSIYTEGAETKVCAEGVSVFWICRRVSTDMAAGESEAKTETRFVMSLFGLFVASKEENFPQIADVVLTPECQPTLHVITDDNIIFVFESYDTEGRGYITYQEFLLRLGIRYSSKVHRPYKEDYFNFLGHFTKPKQIQEEIQELQQMTEREKLMDHYEEISKALNMLEKTKTGSAALCKVQSILQECGCSMKEEELISLLKRSLGVSVHNNCINPLDFLKALEINKASKAQPKEKEESSPRTNFSKLNPEEVVKNMQAVVESSQPALLKAFSALDKEDTGFVKAMDFGDVLKSFCQKLTDNQYHYFLRKLRLHLTPTIHWKYFLENFGSFQEEGNKATVARLRAAPAKLQAEMNVQMGWVVTDAQVGSQGGRHGGAMATAAHGALVCHPRRGTLDELATCCQLASHGCRSGISISDSSSSLAD</sequence>
<evidence type="ECO:0000256" key="14">
    <source>
        <dbReference type="ARBA" id="ARBA00023242"/>
    </source>
</evidence>
<dbReference type="InterPro" id="IPR011992">
    <property type="entry name" value="EF-hand-dom_pair"/>
</dbReference>
<dbReference type="InterPro" id="IPR052603">
    <property type="entry name" value="EFCB6"/>
</dbReference>
<dbReference type="SUPFAM" id="SSF47473">
    <property type="entry name" value="EF-hand"/>
    <property type="match status" value="4"/>
</dbReference>
<dbReference type="PROSITE" id="PS00018">
    <property type="entry name" value="EF_HAND_1"/>
    <property type="match status" value="1"/>
</dbReference>
<comment type="caution">
    <text evidence="22">The sequence shown here is derived from an EMBL/GenBank/DDBJ whole genome shotgun (WGS) entry which is preliminary data.</text>
</comment>
<evidence type="ECO:0000256" key="18">
    <source>
        <dbReference type="ARBA" id="ARBA00069150"/>
    </source>
</evidence>
<keyword evidence="10" id="KW-0805">Transcription regulation</keyword>
<dbReference type="GO" id="GO:0005654">
    <property type="term" value="C:nucleoplasm"/>
    <property type="evidence" value="ECO:0007669"/>
    <property type="project" value="TreeGrafter"/>
</dbReference>
<evidence type="ECO:0000259" key="21">
    <source>
        <dbReference type="PROSITE" id="PS50222"/>
    </source>
</evidence>
<keyword evidence="13" id="KW-0206">Cytoskeleton</keyword>
<evidence type="ECO:0000256" key="6">
    <source>
        <dbReference type="ARBA" id="ARBA00022723"/>
    </source>
</evidence>
<dbReference type="FunFam" id="1.10.238.10:FF:000325">
    <property type="entry name" value="EF-hand calcium binding domain 6"/>
    <property type="match status" value="1"/>
</dbReference>
<dbReference type="InterPro" id="IPR018247">
    <property type="entry name" value="EF_Hand_1_Ca_BS"/>
</dbReference>
<gene>
    <name evidence="22" type="ORF">U0070_010562</name>
</gene>
<proteinExistence type="predicted"/>
<reference evidence="22 23" key="1">
    <citation type="journal article" date="2023" name="bioRxiv">
        <title>Conserved and derived expression patterns and positive selection on dental genes reveal complex evolutionary context of ever-growing rodent molars.</title>
        <authorList>
            <person name="Calamari Z.T."/>
            <person name="Song A."/>
            <person name="Cohen E."/>
            <person name="Akter M."/>
            <person name="Roy R.D."/>
            <person name="Hallikas O."/>
            <person name="Christensen M.M."/>
            <person name="Li P."/>
            <person name="Marangoni P."/>
            <person name="Jernvall J."/>
            <person name="Klein O.D."/>
        </authorList>
    </citation>
    <scope>NUCLEOTIDE SEQUENCE [LARGE SCALE GENOMIC DNA]</scope>
    <source>
        <strain evidence="22">V071</strain>
    </source>
</reference>
<evidence type="ECO:0000256" key="20">
    <source>
        <dbReference type="SAM" id="MobiDB-lite"/>
    </source>
</evidence>
<evidence type="ECO:0000256" key="16">
    <source>
        <dbReference type="ARBA" id="ARBA00054968"/>
    </source>
</evidence>
<evidence type="ECO:0000313" key="23">
    <source>
        <dbReference type="Proteomes" id="UP001488838"/>
    </source>
</evidence>
<feature type="region of interest" description="Disordered" evidence="20">
    <location>
        <begin position="247"/>
        <end position="268"/>
    </location>
</feature>
<evidence type="ECO:0000256" key="3">
    <source>
        <dbReference type="ARBA" id="ARBA00022490"/>
    </source>
</evidence>
<keyword evidence="15" id="KW-0966">Cell projection</keyword>
<dbReference type="EMBL" id="JBBHLL010000499">
    <property type="protein sequence ID" value="KAK7801518.1"/>
    <property type="molecule type" value="Genomic_DNA"/>
</dbReference>
<keyword evidence="5" id="KW-0597">Phosphoprotein</keyword>
<comment type="function">
    <text evidence="16">Negatively regulates the androgen receptor by recruiting histone deacetylase complex, and protein DJ-1 antagonizes this inhibition by abrogation of this complex. Microtubule inner protein (MIP) part of the dynein-decorated doublet microtubules (DMTs) in cilia axoneme, which is required for motile cilia beating.</text>
</comment>
<comment type="subunit">
    <text evidence="17">Microtubule inner protein component of sperm flagellar doublet microtubules. Binds PARK7. Part of a ternary complex containing PARK7, EFCAB6/DJBP and AR.</text>
</comment>
<evidence type="ECO:0000256" key="17">
    <source>
        <dbReference type="ARBA" id="ARBA00063636"/>
    </source>
</evidence>
<organism evidence="22 23">
    <name type="scientific">Myodes glareolus</name>
    <name type="common">Bank vole</name>
    <name type="synonym">Clethrionomys glareolus</name>
    <dbReference type="NCBI Taxonomy" id="447135"/>
    <lineage>
        <taxon>Eukaryota</taxon>
        <taxon>Metazoa</taxon>
        <taxon>Chordata</taxon>
        <taxon>Craniata</taxon>
        <taxon>Vertebrata</taxon>
        <taxon>Euteleostomi</taxon>
        <taxon>Mammalia</taxon>
        <taxon>Eutheria</taxon>
        <taxon>Euarchontoglires</taxon>
        <taxon>Glires</taxon>
        <taxon>Rodentia</taxon>
        <taxon>Myomorpha</taxon>
        <taxon>Muroidea</taxon>
        <taxon>Cricetidae</taxon>
        <taxon>Arvicolinae</taxon>
        <taxon>Myodes</taxon>
    </lineage>
</organism>